<reference evidence="1" key="2">
    <citation type="submission" date="2020-05" db="UniProtKB">
        <authorList>
            <consortium name="EnsemblMetazoa"/>
        </authorList>
    </citation>
    <scope>IDENTIFICATION</scope>
    <source>
        <strain evidence="1">IAEA</strain>
    </source>
</reference>
<proteinExistence type="predicted"/>
<dbReference type="EnsemblMetazoa" id="GPPI009382-RA">
    <property type="protein sequence ID" value="GPPI009382-PA"/>
    <property type="gene ID" value="GPPI009382"/>
</dbReference>
<keyword evidence="2" id="KW-1185">Reference proteome</keyword>
<sequence length="114" mass="12725">MIAPINPRYGISCERDSTSSSSFSKLPRRFLANFGAFVGIAPLQGATATLDLLIWKNLLGTEFLYRFLWSYNLDLILENYKSKLQVCAVLNDNEGGVNNDNSNHNNNHNISNSV</sequence>
<protein>
    <submittedName>
        <fullName evidence="1">Uncharacterized protein</fullName>
    </submittedName>
</protein>
<dbReference type="EMBL" id="JXJN01003719">
    <property type="status" value="NOT_ANNOTATED_CDS"/>
    <property type="molecule type" value="Genomic_DNA"/>
</dbReference>
<dbReference type="AlphaFoldDB" id="A0A1B0AUQ9"/>
<name>A0A1B0AUQ9_9MUSC</name>
<accession>A0A1B0AUQ9</accession>
<evidence type="ECO:0000313" key="2">
    <source>
        <dbReference type="Proteomes" id="UP000092460"/>
    </source>
</evidence>
<organism evidence="1 2">
    <name type="scientific">Glossina palpalis gambiensis</name>
    <dbReference type="NCBI Taxonomy" id="67801"/>
    <lineage>
        <taxon>Eukaryota</taxon>
        <taxon>Metazoa</taxon>
        <taxon>Ecdysozoa</taxon>
        <taxon>Arthropoda</taxon>
        <taxon>Hexapoda</taxon>
        <taxon>Insecta</taxon>
        <taxon>Pterygota</taxon>
        <taxon>Neoptera</taxon>
        <taxon>Endopterygota</taxon>
        <taxon>Diptera</taxon>
        <taxon>Brachycera</taxon>
        <taxon>Muscomorpha</taxon>
        <taxon>Hippoboscoidea</taxon>
        <taxon>Glossinidae</taxon>
        <taxon>Glossina</taxon>
    </lineage>
</organism>
<dbReference type="Proteomes" id="UP000092460">
    <property type="component" value="Unassembled WGS sequence"/>
</dbReference>
<evidence type="ECO:0000313" key="1">
    <source>
        <dbReference type="EnsemblMetazoa" id="GPPI009382-PA"/>
    </source>
</evidence>
<reference evidence="2" key="1">
    <citation type="submission" date="2015-01" db="EMBL/GenBank/DDBJ databases">
        <authorList>
            <person name="Aksoy S."/>
            <person name="Warren W."/>
            <person name="Wilson R.K."/>
        </authorList>
    </citation>
    <scope>NUCLEOTIDE SEQUENCE [LARGE SCALE GENOMIC DNA]</scope>
    <source>
        <strain evidence="2">IAEA</strain>
    </source>
</reference>
<dbReference type="VEuPathDB" id="VectorBase:GPPI009382"/>